<dbReference type="PANTHER" id="PTHR10356">
    <property type="entry name" value="ALLOGRAFT INFLAMMATORY FACTOR-1"/>
    <property type="match status" value="1"/>
</dbReference>
<dbReference type="PROSITE" id="PS00018">
    <property type="entry name" value="EF_HAND_1"/>
    <property type="match status" value="1"/>
</dbReference>
<dbReference type="GO" id="GO:0032587">
    <property type="term" value="C:ruffle membrane"/>
    <property type="evidence" value="ECO:0007669"/>
    <property type="project" value="UniProtKB-SubCell"/>
</dbReference>
<dbReference type="EMBL" id="UYJE01001416">
    <property type="protein sequence ID" value="VDI02006.1"/>
    <property type="molecule type" value="Genomic_DNA"/>
</dbReference>
<evidence type="ECO:0000256" key="9">
    <source>
        <dbReference type="ARBA" id="ARBA00022990"/>
    </source>
</evidence>
<proteinExistence type="predicted"/>
<comment type="subcellular location">
    <subcellularLocation>
        <location evidence="2">Cell projection</location>
        <location evidence="2">Ruffle membrane</location>
        <topology evidence="2">Peripheral membrane protein</topology>
        <orientation evidence="2">Cytoplasmic side</orientation>
    </subcellularLocation>
    <subcellularLocation>
        <location evidence="1">Cytoplasm</location>
        <location evidence="1">Cytoskeleton</location>
    </subcellularLocation>
</comment>
<dbReference type="GO" id="GO:0051017">
    <property type="term" value="P:actin filament bundle assembly"/>
    <property type="evidence" value="ECO:0007669"/>
    <property type="project" value="TreeGrafter"/>
</dbReference>
<evidence type="ECO:0000259" key="13">
    <source>
        <dbReference type="PROSITE" id="PS50222"/>
    </source>
</evidence>
<protein>
    <submittedName>
        <fullName evidence="14">Allograft inflammatory factor 1</fullName>
    </submittedName>
</protein>
<reference evidence="14" key="1">
    <citation type="submission" date="2018-11" db="EMBL/GenBank/DDBJ databases">
        <authorList>
            <person name="Alioto T."/>
            <person name="Alioto T."/>
        </authorList>
    </citation>
    <scope>NUCLEOTIDE SEQUENCE</scope>
</reference>
<dbReference type="GO" id="GO:0097178">
    <property type="term" value="P:ruffle assembly"/>
    <property type="evidence" value="ECO:0007669"/>
    <property type="project" value="TreeGrafter"/>
</dbReference>
<keyword evidence="3" id="KW-1003">Cell membrane</keyword>
<evidence type="ECO:0000256" key="8">
    <source>
        <dbReference type="ARBA" id="ARBA00022837"/>
    </source>
</evidence>
<dbReference type="AlphaFoldDB" id="A0A8B6C981"/>
<dbReference type="SMART" id="SM00054">
    <property type="entry name" value="EFh"/>
    <property type="match status" value="2"/>
</dbReference>
<organism evidence="14 15">
    <name type="scientific">Mytilus galloprovincialis</name>
    <name type="common">Mediterranean mussel</name>
    <dbReference type="NCBI Taxonomy" id="29158"/>
    <lineage>
        <taxon>Eukaryota</taxon>
        <taxon>Metazoa</taxon>
        <taxon>Spiralia</taxon>
        <taxon>Lophotrochozoa</taxon>
        <taxon>Mollusca</taxon>
        <taxon>Bivalvia</taxon>
        <taxon>Autobranchia</taxon>
        <taxon>Pteriomorphia</taxon>
        <taxon>Mytilida</taxon>
        <taxon>Mytiloidea</taxon>
        <taxon>Mytilidae</taxon>
        <taxon>Mytilinae</taxon>
        <taxon>Mytilus</taxon>
    </lineage>
</organism>
<dbReference type="GO" id="GO:0005509">
    <property type="term" value="F:calcium ion binding"/>
    <property type="evidence" value="ECO:0007669"/>
    <property type="project" value="InterPro"/>
</dbReference>
<dbReference type="PROSITE" id="PS50222">
    <property type="entry name" value="EF_HAND_2"/>
    <property type="match status" value="2"/>
</dbReference>
<dbReference type="PANTHER" id="PTHR10356:SF0">
    <property type="entry name" value="CALCIUM-BINDING PROTEIN B"/>
    <property type="match status" value="1"/>
</dbReference>
<keyword evidence="15" id="KW-1185">Reference proteome</keyword>
<dbReference type="InterPro" id="IPR049025">
    <property type="entry name" value="AIF-1_EF_pair"/>
</dbReference>
<evidence type="ECO:0000313" key="14">
    <source>
        <dbReference type="EMBL" id="VDI02006.1"/>
    </source>
</evidence>
<keyword evidence="10" id="KW-0472">Membrane</keyword>
<dbReference type="OrthoDB" id="26525at2759"/>
<evidence type="ECO:0000256" key="5">
    <source>
        <dbReference type="ARBA" id="ARBA00022553"/>
    </source>
</evidence>
<keyword evidence="8" id="KW-0106">Calcium</keyword>
<evidence type="ECO:0000256" key="12">
    <source>
        <dbReference type="ARBA" id="ARBA00023273"/>
    </source>
</evidence>
<dbReference type="GO" id="GO:0051015">
    <property type="term" value="F:actin filament binding"/>
    <property type="evidence" value="ECO:0007669"/>
    <property type="project" value="TreeGrafter"/>
</dbReference>
<keyword evidence="7" id="KW-0677">Repeat</keyword>
<dbReference type="InterPro" id="IPR002048">
    <property type="entry name" value="EF_hand_dom"/>
</dbReference>
<dbReference type="FunFam" id="1.10.238.10:FF:000106">
    <property type="entry name" value="Allograft inflammatory factor 1"/>
    <property type="match status" value="1"/>
</dbReference>
<evidence type="ECO:0000256" key="3">
    <source>
        <dbReference type="ARBA" id="ARBA00022475"/>
    </source>
</evidence>
<feature type="domain" description="EF-hand" evidence="13">
    <location>
        <begin position="51"/>
        <end position="86"/>
    </location>
</feature>
<dbReference type="Pfam" id="PF21008">
    <property type="entry name" value="AIF-1"/>
    <property type="match status" value="1"/>
</dbReference>
<evidence type="ECO:0000256" key="2">
    <source>
        <dbReference type="ARBA" id="ARBA00004599"/>
    </source>
</evidence>
<evidence type="ECO:0000256" key="10">
    <source>
        <dbReference type="ARBA" id="ARBA00023136"/>
    </source>
</evidence>
<evidence type="ECO:0000256" key="7">
    <source>
        <dbReference type="ARBA" id="ARBA00022737"/>
    </source>
</evidence>
<name>A0A8B6C981_MYTGA</name>
<accession>A0A8B6C981</accession>
<evidence type="ECO:0000256" key="11">
    <source>
        <dbReference type="ARBA" id="ARBA00023212"/>
    </source>
</evidence>
<keyword evidence="9" id="KW-0007">Acetylation</keyword>
<dbReference type="SUPFAM" id="SSF47473">
    <property type="entry name" value="EF-hand"/>
    <property type="match status" value="1"/>
</dbReference>
<keyword evidence="11" id="KW-0206">Cytoskeleton</keyword>
<evidence type="ECO:0000313" key="15">
    <source>
        <dbReference type="Proteomes" id="UP000596742"/>
    </source>
</evidence>
<evidence type="ECO:0000256" key="4">
    <source>
        <dbReference type="ARBA" id="ARBA00022490"/>
    </source>
</evidence>
<sequence>MSTTNGNLDLADKQGGKKFGVLKKRQEEELSDINKEYETDDCYSEIEDLPQQLVAYKAQFMEFDLDNSGDIDEMELKQMLEKLGTPKTHKEVKKMIQEVDTNNSGTIHYREFLNMMLGKKSTVLKIILMFEQRSKEKAKPQGLPAKRDISSLP</sequence>
<gene>
    <name evidence="14" type="ORF">MGAL_10B047657</name>
</gene>
<keyword evidence="4" id="KW-0963">Cytoplasm</keyword>
<comment type="caution">
    <text evidence="14">The sequence shown here is derived from an EMBL/GenBank/DDBJ whole genome shotgun (WGS) entry which is preliminary data.</text>
</comment>
<keyword evidence="6" id="KW-0479">Metal-binding</keyword>
<evidence type="ECO:0000256" key="6">
    <source>
        <dbReference type="ARBA" id="ARBA00022723"/>
    </source>
</evidence>
<dbReference type="Proteomes" id="UP000596742">
    <property type="component" value="Unassembled WGS sequence"/>
</dbReference>
<evidence type="ECO:0000256" key="1">
    <source>
        <dbReference type="ARBA" id="ARBA00004245"/>
    </source>
</evidence>
<dbReference type="InterPro" id="IPR018247">
    <property type="entry name" value="EF_Hand_1_Ca_BS"/>
</dbReference>
<dbReference type="CDD" id="cd00051">
    <property type="entry name" value="EFh"/>
    <property type="match status" value="1"/>
</dbReference>
<feature type="domain" description="EF-hand" evidence="13">
    <location>
        <begin position="87"/>
        <end position="122"/>
    </location>
</feature>
<keyword evidence="5" id="KW-0597">Phosphoprotein</keyword>
<dbReference type="InterPro" id="IPR011992">
    <property type="entry name" value="EF-hand-dom_pair"/>
</dbReference>
<dbReference type="Gene3D" id="1.10.238.10">
    <property type="entry name" value="EF-hand"/>
    <property type="match status" value="1"/>
</dbReference>
<dbReference type="InterPro" id="IPR042433">
    <property type="entry name" value="AIF1/AIF1L"/>
</dbReference>
<keyword evidence="12" id="KW-0966">Cell projection</keyword>
<dbReference type="GO" id="GO:0005884">
    <property type="term" value="C:actin filament"/>
    <property type="evidence" value="ECO:0007669"/>
    <property type="project" value="TreeGrafter"/>
</dbReference>